<evidence type="ECO:0000256" key="3">
    <source>
        <dbReference type="ARBA" id="ARBA00023125"/>
    </source>
</evidence>
<gene>
    <name evidence="6" type="primary">exuR</name>
    <name evidence="6" type="ORF">BHLFYP23_02510</name>
</gene>
<accession>A0A6N2T9R6</accession>
<evidence type="ECO:0000259" key="5">
    <source>
        <dbReference type="PROSITE" id="PS50932"/>
    </source>
</evidence>
<feature type="domain" description="HTH lacI-type" evidence="5">
    <location>
        <begin position="5"/>
        <end position="49"/>
    </location>
</feature>
<dbReference type="SUPFAM" id="SSF53822">
    <property type="entry name" value="Periplasmic binding protein-like I"/>
    <property type="match status" value="1"/>
</dbReference>
<dbReference type="SUPFAM" id="SSF47413">
    <property type="entry name" value="lambda repressor-like DNA-binding domains"/>
    <property type="match status" value="1"/>
</dbReference>
<keyword evidence="1" id="KW-0678">Repressor</keyword>
<dbReference type="Pfam" id="PF00356">
    <property type="entry name" value="LacI"/>
    <property type="match status" value="1"/>
</dbReference>
<dbReference type="InterPro" id="IPR028082">
    <property type="entry name" value="Peripla_BP_I"/>
</dbReference>
<dbReference type="AlphaFoldDB" id="A0A6N2T9R6"/>
<dbReference type="Gene3D" id="1.10.260.40">
    <property type="entry name" value="lambda repressor-like DNA-binding domains"/>
    <property type="match status" value="1"/>
</dbReference>
<protein>
    <submittedName>
        <fullName evidence="6">Putative HTH-type transcriptional repressor ExuR</fullName>
    </submittedName>
</protein>
<keyword evidence="4" id="KW-0804">Transcription</keyword>
<evidence type="ECO:0000313" key="6">
    <source>
        <dbReference type="EMBL" id="VYT02494.1"/>
    </source>
</evidence>
<dbReference type="InterPro" id="IPR046335">
    <property type="entry name" value="LacI/GalR-like_sensor"/>
</dbReference>
<dbReference type="GO" id="GO:0003700">
    <property type="term" value="F:DNA-binding transcription factor activity"/>
    <property type="evidence" value="ECO:0007669"/>
    <property type="project" value="TreeGrafter"/>
</dbReference>
<dbReference type="InterPro" id="IPR000843">
    <property type="entry name" value="HTH_LacI"/>
</dbReference>
<dbReference type="PROSITE" id="PS50932">
    <property type="entry name" value="HTH_LACI_2"/>
    <property type="match status" value="1"/>
</dbReference>
<dbReference type="PANTHER" id="PTHR30146:SF148">
    <property type="entry name" value="HTH-TYPE TRANSCRIPTIONAL REPRESSOR PURR-RELATED"/>
    <property type="match status" value="1"/>
</dbReference>
<dbReference type="RefSeq" id="WP_004221320.1">
    <property type="nucleotide sequence ID" value="NZ_CACRSY010000009.1"/>
</dbReference>
<dbReference type="Gene3D" id="3.40.50.2300">
    <property type="match status" value="2"/>
</dbReference>
<name>A0A6N2T9R6_BLAHA</name>
<dbReference type="CDD" id="cd01392">
    <property type="entry name" value="HTH_LacI"/>
    <property type="match status" value="1"/>
</dbReference>
<dbReference type="GO" id="GO:0000976">
    <property type="term" value="F:transcription cis-regulatory region binding"/>
    <property type="evidence" value="ECO:0007669"/>
    <property type="project" value="TreeGrafter"/>
</dbReference>
<organism evidence="6">
    <name type="scientific">Blautia hansenii</name>
    <name type="common">Ruminococcus hansenii</name>
    <dbReference type="NCBI Taxonomy" id="1322"/>
    <lineage>
        <taxon>Bacteria</taxon>
        <taxon>Bacillati</taxon>
        <taxon>Bacillota</taxon>
        <taxon>Clostridia</taxon>
        <taxon>Lachnospirales</taxon>
        <taxon>Lachnospiraceae</taxon>
        <taxon>Blautia</taxon>
    </lineage>
</organism>
<dbReference type="InterPro" id="IPR010982">
    <property type="entry name" value="Lambda_DNA-bd_dom_sf"/>
</dbReference>
<evidence type="ECO:0000256" key="1">
    <source>
        <dbReference type="ARBA" id="ARBA00022491"/>
    </source>
</evidence>
<reference evidence="6" key="1">
    <citation type="submission" date="2019-11" db="EMBL/GenBank/DDBJ databases">
        <authorList>
            <person name="Feng L."/>
        </authorList>
    </citation>
    <scope>NUCLEOTIDE SEQUENCE</scope>
    <source>
        <strain evidence="6">BhanseniiLFYP23</strain>
    </source>
</reference>
<keyword evidence="3" id="KW-0238">DNA-binding</keyword>
<proteinExistence type="predicted"/>
<dbReference type="Pfam" id="PF13377">
    <property type="entry name" value="Peripla_BP_3"/>
    <property type="match status" value="1"/>
</dbReference>
<keyword evidence="2" id="KW-0805">Transcription regulation</keyword>
<dbReference type="SMART" id="SM00354">
    <property type="entry name" value="HTH_LACI"/>
    <property type="match status" value="1"/>
</dbReference>
<evidence type="ECO:0000256" key="2">
    <source>
        <dbReference type="ARBA" id="ARBA00023015"/>
    </source>
</evidence>
<sequence length="341" mass="37819">MGKRITIQDIADSLGVSRNTVSKAINNTGVLADATRDKILQKAAELGYKQFSYLSPAVSVPKPEICEIALFTRAMPNSSHFGSKLLNTFQEKISSNGYRLSFYLIREQEFTDLLLPAGFDPSNSAGIICLELFDCAYSQMLSKLDIPLLFTDCAANIDFTTIDADFLLMENRNSISSIVQSLIKNGQHRLAFAGNINNCQSFFERYQGFCDALSLSGLKPVTDILLADEPFHTIEQLASYIRQLPELPDAFICANDFVAMDLIKALKQCGLSVPEDVKITGFDNSAESRIIEPHLTTVHIPSSAMGYIAAELLLSRIEEPGIPYRTTYVRTVIKYRESSHC</sequence>
<evidence type="ECO:0000256" key="4">
    <source>
        <dbReference type="ARBA" id="ARBA00023163"/>
    </source>
</evidence>
<dbReference type="PANTHER" id="PTHR30146">
    <property type="entry name" value="LACI-RELATED TRANSCRIPTIONAL REPRESSOR"/>
    <property type="match status" value="1"/>
</dbReference>
<dbReference type="EMBL" id="CACRSY010000009">
    <property type="protein sequence ID" value="VYT02494.1"/>
    <property type="molecule type" value="Genomic_DNA"/>
</dbReference>